<dbReference type="EC" id="3.4.21.-" evidence="3"/>
<keyword evidence="3" id="KW-0645">Protease</keyword>
<keyword evidence="2 3" id="KW-0378">Hydrolase</keyword>
<keyword evidence="3" id="KW-0121">Carboxypeptidase</keyword>
<dbReference type="Proteomes" id="UP000526083">
    <property type="component" value="Unassembled WGS sequence"/>
</dbReference>
<dbReference type="PROSITE" id="PS51257">
    <property type="entry name" value="PROKAR_LIPOPROTEIN"/>
    <property type="match status" value="1"/>
</dbReference>
<name>A0A7W3JP79_9MICO</name>
<dbReference type="Pfam" id="PF02113">
    <property type="entry name" value="Peptidase_S13"/>
    <property type="match status" value="1"/>
</dbReference>
<comment type="similarity">
    <text evidence="1">Belongs to the peptidase S13 family.</text>
</comment>
<dbReference type="RefSeq" id="WP_167050108.1">
    <property type="nucleotide sequence ID" value="NZ_JAAOZB010000002.1"/>
</dbReference>
<dbReference type="GO" id="GO:0000270">
    <property type="term" value="P:peptidoglycan metabolic process"/>
    <property type="evidence" value="ECO:0007669"/>
    <property type="project" value="TreeGrafter"/>
</dbReference>
<reference evidence="3 4" key="1">
    <citation type="submission" date="2020-07" db="EMBL/GenBank/DDBJ databases">
        <title>Sequencing the genomes of 1000 actinobacteria strains.</title>
        <authorList>
            <person name="Klenk H.-P."/>
        </authorList>
    </citation>
    <scope>NUCLEOTIDE SEQUENCE [LARGE SCALE GENOMIC DNA]</scope>
    <source>
        <strain evidence="3 4">DSM 27576</strain>
    </source>
</reference>
<dbReference type="NCBIfam" id="TIGR00666">
    <property type="entry name" value="PBP4"/>
    <property type="match status" value="1"/>
</dbReference>
<keyword evidence="4" id="KW-1185">Reference proteome</keyword>
<dbReference type="Gene3D" id="3.40.710.10">
    <property type="entry name" value="DD-peptidase/beta-lactamase superfamily"/>
    <property type="match status" value="2"/>
</dbReference>
<evidence type="ECO:0000256" key="1">
    <source>
        <dbReference type="ARBA" id="ARBA00006096"/>
    </source>
</evidence>
<comment type="caution">
    <text evidence="3">The sequence shown here is derived from an EMBL/GenBank/DDBJ whole genome shotgun (WGS) entry which is preliminary data.</text>
</comment>
<dbReference type="GO" id="GO:0006508">
    <property type="term" value="P:proteolysis"/>
    <property type="evidence" value="ECO:0007669"/>
    <property type="project" value="InterPro"/>
</dbReference>
<dbReference type="GO" id="GO:0009002">
    <property type="term" value="F:serine-type D-Ala-D-Ala carboxypeptidase activity"/>
    <property type="evidence" value="ECO:0007669"/>
    <property type="project" value="UniProtKB-EC"/>
</dbReference>
<dbReference type="AlphaFoldDB" id="A0A7W3JP79"/>
<sequence>MSRTEMTSPSRLNSGAVALVCTVVVLSGCTASVDGELNSAINEVTDDPMFAGGGWGIFAIDLDTGETIYELNSTVPFVPGSIQKSFTTAAALDLLGADSIATTPVFATGDVVNGTVEGDLVLSGRGDFSFGLRDLSDGTLEITSFDHNEANTGLLPVELNSGDPLGALRSLAGDIRAAGVSAVSGNILVDNQYFDTMREWPDGRIDSIWVNENLVDVELTPSDVGDAPDIRVVPALASLDLINSVEVIAGDQVDVEVSMEGMTVTASGTIGQDAGLTVRNARVPDPVEFAAVAFREVLADEGISVSGESVYDGESVSEAVVGGAPLAEWTSAPMSEFARVVQKISYNRGADLLACLIAVSEESKDCVDGVTAVLGVVDDVGGSEAAIRLFDPAGSIDENRTSARAHVDFLIGAQDQAWGEQFVDLQPISGVDGSLTSLGEGTSAVGKIRAKTGTRILGYPTTDQLFYLARAFSGYMTTAKGRELAFTVIFNSTTVDDIPGVFAVNDRVAEIVLALQEHG</sequence>
<dbReference type="InterPro" id="IPR012338">
    <property type="entry name" value="Beta-lactam/transpept-like"/>
</dbReference>
<dbReference type="EC" id="3.4.16.4" evidence="3"/>
<dbReference type="InterPro" id="IPR000667">
    <property type="entry name" value="Peptidase_S13"/>
</dbReference>
<organism evidence="3 4">
    <name type="scientific">Microbacterium halimionae</name>
    <dbReference type="NCBI Taxonomy" id="1526413"/>
    <lineage>
        <taxon>Bacteria</taxon>
        <taxon>Bacillati</taxon>
        <taxon>Actinomycetota</taxon>
        <taxon>Actinomycetes</taxon>
        <taxon>Micrococcales</taxon>
        <taxon>Microbacteriaceae</taxon>
        <taxon>Microbacterium</taxon>
    </lineage>
</organism>
<evidence type="ECO:0000313" key="3">
    <source>
        <dbReference type="EMBL" id="MBA8816348.1"/>
    </source>
</evidence>
<dbReference type="PANTHER" id="PTHR30023:SF0">
    <property type="entry name" value="PENICILLIN-SENSITIVE CARBOXYPEPTIDASE A"/>
    <property type="match status" value="1"/>
</dbReference>
<dbReference type="SUPFAM" id="SSF56601">
    <property type="entry name" value="beta-lactamase/transpeptidase-like"/>
    <property type="match status" value="1"/>
</dbReference>
<protein>
    <submittedName>
        <fullName evidence="3">D-alanyl-D-alanine carboxypeptidase/D-alanyl-D-alanine-endopeptidase (Penicillin-binding protein 4)</fullName>
        <ecNumber evidence="3">3.4.16.4</ecNumber>
        <ecNumber evidence="3">3.4.21.-</ecNumber>
    </submittedName>
</protein>
<gene>
    <name evidence="3" type="ORF">FHX48_001421</name>
</gene>
<dbReference type="PANTHER" id="PTHR30023">
    <property type="entry name" value="D-ALANYL-D-ALANINE CARBOXYPEPTIDASE"/>
    <property type="match status" value="1"/>
</dbReference>
<accession>A0A7W3JP79</accession>
<dbReference type="Gene3D" id="3.50.80.20">
    <property type="entry name" value="D-Ala-D-Ala carboxypeptidase C, peptidase S13"/>
    <property type="match status" value="1"/>
</dbReference>
<dbReference type="EMBL" id="JACGWY010000002">
    <property type="protein sequence ID" value="MBA8816348.1"/>
    <property type="molecule type" value="Genomic_DNA"/>
</dbReference>
<dbReference type="PRINTS" id="PR00922">
    <property type="entry name" value="DADACBPTASE3"/>
</dbReference>
<evidence type="ECO:0000313" key="4">
    <source>
        <dbReference type="Proteomes" id="UP000526083"/>
    </source>
</evidence>
<proteinExistence type="inferred from homology"/>
<evidence type="ECO:0000256" key="2">
    <source>
        <dbReference type="ARBA" id="ARBA00022801"/>
    </source>
</evidence>